<gene>
    <name evidence="2" type="ORF">AXG93_1528s1020</name>
</gene>
<sequence length="827" mass="94236">MGRAENFLERQVQQERRLAAQEESSRRPRRPITDFGKVALRDAYDTFRTELGHILRGSENSPSATEKDNFLVYPASKHTELEAEPISISSTDYFTATVVGSSQLGKTTMLNSLVQLFGYNQPAGRMFPDVDLLPTHDKDRAGLPFPLRIEYHDNFQIHFTRWTAQELEDLMQIVASEAVNLDPDFFDQLEFQEFEENSFMQFVCDHCQLDEDGKLTCASKAAVLLQADGGEEEKDFSNEHTEKQTVADIVREVHKYLSSIPTQQWFRYKTVTLRCPSVLLEEMGVNSSFSSPPCILDLPGVGIVHDNNFLVEELVRRNVSSADTIIILTGQRSFTEDVIKVLRSSVFRRLLDPDVPSPPSVAVTNSHLLRGLQTKEMETWREQILHGTMGWFNQLKRFADENFSNRRRHRLLSEIEPSLFPNDLSGFFSGGAAAKDVGVATLVGYFMRLPQEVHLARVAHVLERANAYRSTIDELWQTPMLGQKQTKSSRLFRQALAHRRQEIEMSLNTKLTATAQKKMFDWEHPISLMEQLEGIDVLIDSEVEKLNKKFSIMLNAGSCQFQQEVHSLLKQLLLEIAADWDNVAGKVVFERFLIAAQKLSVELFAEWIPHLFYEERSADSDPKIENSRNALHNALKAKVPKVISSSVIKYTLTDAYRQMVWNLDLKKVLSIPRVRKGKCIGVSESKVWSDIDTLVRKKAATLQEHVVQHSRQQSQAVKQLVSRLKVTITETFAQSVEDFATITSALESIAQGQSSTNKNPLVVLRKELLEFTTQLTEYLQRHKNLRKVFGEEEVSSILQSRYGSHASGLQQQAPSDDERRKKVKYTL</sequence>
<feature type="compositionally biased region" description="Polar residues" evidence="1">
    <location>
        <begin position="803"/>
        <end position="814"/>
    </location>
</feature>
<reference evidence="2" key="1">
    <citation type="submission" date="2016-03" db="EMBL/GenBank/DDBJ databases">
        <title>Mechanisms controlling the formation of the plant cell surface in tip-growing cells are functionally conserved among land plants.</title>
        <authorList>
            <person name="Honkanen S."/>
            <person name="Jones V.A."/>
            <person name="Morieri G."/>
            <person name="Champion C."/>
            <person name="Hetherington A.J."/>
            <person name="Kelly S."/>
            <person name="Saint-Marcoux D."/>
            <person name="Proust H."/>
            <person name="Prescott H."/>
            <person name="Dolan L."/>
        </authorList>
    </citation>
    <scope>NUCLEOTIDE SEQUENCE [LARGE SCALE GENOMIC DNA]</scope>
    <source>
        <tissue evidence="2">Whole gametophyte</tissue>
    </source>
</reference>
<feature type="region of interest" description="Disordered" evidence="1">
    <location>
        <begin position="1"/>
        <end position="32"/>
    </location>
</feature>
<comment type="caution">
    <text evidence="2">The sequence shown here is derived from an EMBL/GenBank/DDBJ whole genome shotgun (WGS) entry which is preliminary data.</text>
</comment>
<dbReference type="EMBL" id="LVLJ01002667">
    <property type="protein sequence ID" value="OAE24252.1"/>
    <property type="molecule type" value="Genomic_DNA"/>
</dbReference>
<evidence type="ECO:0000313" key="2">
    <source>
        <dbReference type="EMBL" id="OAE24252.1"/>
    </source>
</evidence>
<keyword evidence="3" id="KW-1185">Reference proteome</keyword>
<dbReference type="Proteomes" id="UP000077202">
    <property type="component" value="Unassembled WGS sequence"/>
</dbReference>
<name>A0A176VVD3_MARPO</name>
<evidence type="ECO:0000256" key="1">
    <source>
        <dbReference type="SAM" id="MobiDB-lite"/>
    </source>
</evidence>
<feature type="compositionally biased region" description="Basic and acidic residues" evidence="1">
    <location>
        <begin position="1"/>
        <end position="26"/>
    </location>
</feature>
<dbReference type="AlphaFoldDB" id="A0A176VVD3"/>
<feature type="region of interest" description="Disordered" evidence="1">
    <location>
        <begin position="803"/>
        <end position="827"/>
    </location>
</feature>
<accession>A0A176VVD3</accession>
<organism evidence="2 3">
    <name type="scientific">Marchantia polymorpha subsp. ruderalis</name>
    <dbReference type="NCBI Taxonomy" id="1480154"/>
    <lineage>
        <taxon>Eukaryota</taxon>
        <taxon>Viridiplantae</taxon>
        <taxon>Streptophyta</taxon>
        <taxon>Embryophyta</taxon>
        <taxon>Marchantiophyta</taxon>
        <taxon>Marchantiopsida</taxon>
        <taxon>Marchantiidae</taxon>
        <taxon>Marchantiales</taxon>
        <taxon>Marchantiaceae</taxon>
        <taxon>Marchantia</taxon>
    </lineage>
</organism>
<evidence type="ECO:0000313" key="3">
    <source>
        <dbReference type="Proteomes" id="UP000077202"/>
    </source>
</evidence>
<protein>
    <submittedName>
        <fullName evidence="2">Uncharacterized protein</fullName>
    </submittedName>
</protein>
<proteinExistence type="predicted"/>